<comment type="similarity">
    <text evidence="2">Belongs to the FPG family.</text>
</comment>
<evidence type="ECO:0000256" key="4">
    <source>
        <dbReference type="ARBA" id="ARBA00022763"/>
    </source>
</evidence>
<keyword evidence="9" id="KW-0234">DNA repair</keyword>
<reference evidence="17" key="1">
    <citation type="journal article" date="2019" name="Int. J. Syst. Evol. Microbiol.">
        <title>The Global Catalogue of Microorganisms (GCM) 10K type strain sequencing project: providing services to taxonomists for standard genome sequencing and annotation.</title>
        <authorList>
            <consortium name="The Broad Institute Genomics Platform"/>
            <consortium name="The Broad Institute Genome Sequencing Center for Infectious Disease"/>
            <person name="Wu L."/>
            <person name="Ma J."/>
        </authorList>
    </citation>
    <scope>NUCLEOTIDE SEQUENCE [LARGE SCALE GENOMIC DNA]</scope>
    <source>
        <strain evidence="17">CCUG 57263</strain>
    </source>
</reference>
<dbReference type="Pfam" id="PF06831">
    <property type="entry name" value="H2TH"/>
    <property type="match status" value="1"/>
</dbReference>
<dbReference type="PROSITE" id="PS51066">
    <property type="entry name" value="ZF_FPG_2"/>
    <property type="match status" value="1"/>
</dbReference>
<keyword evidence="12" id="KW-0326">Glycosidase</keyword>
<evidence type="ECO:0000256" key="13">
    <source>
        <dbReference type="PROSITE-ProRule" id="PRU00391"/>
    </source>
</evidence>
<evidence type="ECO:0000259" key="15">
    <source>
        <dbReference type="PROSITE" id="PS51068"/>
    </source>
</evidence>
<gene>
    <name evidence="16" type="ORF">ACFQ03_04805</name>
</gene>
<evidence type="ECO:0000256" key="8">
    <source>
        <dbReference type="ARBA" id="ARBA00023125"/>
    </source>
</evidence>
<dbReference type="Proteomes" id="UP001597120">
    <property type="component" value="Unassembled WGS sequence"/>
</dbReference>
<keyword evidence="4" id="KW-0227">DNA damage</keyword>
<evidence type="ECO:0000313" key="16">
    <source>
        <dbReference type="EMBL" id="MFD0868457.1"/>
    </source>
</evidence>
<dbReference type="CDD" id="cd08973">
    <property type="entry name" value="BaFpgNei_N_1"/>
    <property type="match status" value="1"/>
</dbReference>
<dbReference type="SMART" id="SM01232">
    <property type="entry name" value="H2TH"/>
    <property type="match status" value="1"/>
</dbReference>
<evidence type="ECO:0000256" key="11">
    <source>
        <dbReference type="ARBA" id="ARBA00023268"/>
    </source>
</evidence>
<dbReference type="SMART" id="SM00898">
    <property type="entry name" value="Fapy_DNA_glyco"/>
    <property type="match status" value="1"/>
</dbReference>
<proteinExistence type="inferred from homology"/>
<dbReference type="PROSITE" id="PS51068">
    <property type="entry name" value="FPG_CAT"/>
    <property type="match status" value="1"/>
</dbReference>
<sequence length="269" mass="30768">MPELPEMETYRNLLTELVAGRRITDARVNRPKSINIPPDPFRKELVGRTVTEVHRRAKYLIFRLDSGYNLLLHLMLGGWMHFGSEEDKPDRNTQVEIDFGPKTLYFIGLRLGFLHLLSDEALAEELRELGPEPLDARYTEQEFRERLAGKKGALKPLLTDQHWVAGIGNCYSDEICFDAGLLPTRKCGELEANAARALYRSIANVLQRAILKGGYMENPLYNGDRLTGGYNDACLVYDRGGEACFRCGHPIVFERIWSRKVFYCSHCQR</sequence>
<dbReference type="PANTHER" id="PTHR22993">
    <property type="entry name" value="FORMAMIDOPYRIMIDINE-DNA GLYCOSYLASE"/>
    <property type="match status" value="1"/>
</dbReference>
<dbReference type="InterPro" id="IPR000214">
    <property type="entry name" value="Znf_DNA_glyclase/AP_lyase"/>
</dbReference>
<dbReference type="InterPro" id="IPR010979">
    <property type="entry name" value="Ribosomal_uS13-like_H2TH"/>
</dbReference>
<dbReference type="Gene3D" id="3.20.190.10">
    <property type="entry name" value="MutM-like, N-terminal"/>
    <property type="match status" value="1"/>
</dbReference>
<feature type="domain" description="FPG-type" evidence="14">
    <location>
        <begin position="235"/>
        <end position="269"/>
    </location>
</feature>
<keyword evidence="8" id="KW-0238">DNA-binding</keyword>
<keyword evidence="7" id="KW-0862">Zinc</keyword>
<dbReference type="SUPFAM" id="SSF57716">
    <property type="entry name" value="Glucocorticoid receptor-like (DNA-binding domain)"/>
    <property type="match status" value="1"/>
</dbReference>
<keyword evidence="11" id="KW-0511">Multifunctional enzyme</keyword>
<dbReference type="Pfam" id="PF01149">
    <property type="entry name" value="Fapy_DNA_glyco"/>
    <property type="match status" value="1"/>
</dbReference>
<dbReference type="Gene3D" id="1.10.8.50">
    <property type="match status" value="1"/>
</dbReference>
<dbReference type="EMBL" id="JBHTIU010000012">
    <property type="protein sequence ID" value="MFD0868457.1"/>
    <property type="molecule type" value="Genomic_DNA"/>
</dbReference>
<evidence type="ECO:0000313" key="17">
    <source>
        <dbReference type="Proteomes" id="UP001597120"/>
    </source>
</evidence>
<evidence type="ECO:0000256" key="12">
    <source>
        <dbReference type="ARBA" id="ARBA00023295"/>
    </source>
</evidence>
<keyword evidence="3" id="KW-0479">Metal-binding</keyword>
<evidence type="ECO:0000256" key="7">
    <source>
        <dbReference type="ARBA" id="ARBA00022833"/>
    </source>
</evidence>
<name>A0ABW3D7T7_9BACL</name>
<dbReference type="InterPro" id="IPR015886">
    <property type="entry name" value="H2TH_FPG"/>
</dbReference>
<evidence type="ECO:0000256" key="9">
    <source>
        <dbReference type="ARBA" id="ARBA00023204"/>
    </source>
</evidence>
<dbReference type="SUPFAM" id="SSF81624">
    <property type="entry name" value="N-terminal domain of MutM-like DNA repair proteins"/>
    <property type="match status" value="1"/>
</dbReference>
<feature type="domain" description="Formamidopyrimidine-DNA glycosylase catalytic" evidence="15">
    <location>
        <begin position="2"/>
        <end position="130"/>
    </location>
</feature>
<keyword evidence="10" id="KW-0456">Lyase</keyword>
<comment type="caution">
    <text evidence="16">The sequence shown here is derived from an EMBL/GenBank/DDBJ whole genome shotgun (WGS) entry which is preliminary data.</text>
</comment>
<keyword evidence="17" id="KW-1185">Reference proteome</keyword>
<dbReference type="PANTHER" id="PTHR22993:SF9">
    <property type="entry name" value="FORMAMIDOPYRIMIDINE-DNA GLYCOSYLASE"/>
    <property type="match status" value="1"/>
</dbReference>
<evidence type="ECO:0000256" key="10">
    <source>
        <dbReference type="ARBA" id="ARBA00023239"/>
    </source>
</evidence>
<dbReference type="SUPFAM" id="SSF46946">
    <property type="entry name" value="S13-like H2TH domain"/>
    <property type="match status" value="1"/>
</dbReference>
<protein>
    <submittedName>
        <fullName evidence="16">Fpg/Nei family DNA glycosylase</fullName>
    </submittedName>
</protein>
<comment type="catalytic activity">
    <reaction evidence="1">
        <text>Hydrolysis of DNA containing ring-opened 7-methylguanine residues, releasing 2,6-diamino-4-hydroxy-5-(N-methyl)formamidopyrimidine.</text>
        <dbReference type="EC" id="3.2.2.23"/>
    </reaction>
</comment>
<evidence type="ECO:0000256" key="2">
    <source>
        <dbReference type="ARBA" id="ARBA00009409"/>
    </source>
</evidence>
<evidence type="ECO:0000256" key="6">
    <source>
        <dbReference type="ARBA" id="ARBA00022801"/>
    </source>
</evidence>
<keyword evidence="5 13" id="KW-0863">Zinc-finger</keyword>
<organism evidence="16 17">
    <name type="scientific">Paenibacillus residui</name>
    <dbReference type="NCBI Taxonomy" id="629724"/>
    <lineage>
        <taxon>Bacteria</taxon>
        <taxon>Bacillati</taxon>
        <taxon>Bacillota</taxon>
        <taxon>Bacilli</taxon>
        <taxon>Bacillales</taxon>
        <taxon>Paenibacillaceae</taxon>
        <taxon>Paenibacillus</taxon>
    </lineage>
</organism>
<evidence type="ECO:0000256" key="1">
    <source>
        <dbReference type="ARBA" id="ARBA00001668"/>
    </source>
</evidence>
<dbReference type="InterPro" id="IPR035937">
    <property type="entry name" value="FPG_N"/>
</dbReference>
<evidence type="ECO:0000256" key="5">
    <source>
        <dbReference type="ARBA" id="ARBA00022771"/>
    </source>
</evidence>
<keyword evidence="6" id="KW-0378">Hydrolase</keyword>
<evidence type="ECO:0000259" key="14">
    <source>
        <dbReference type="PROSITE" id="PS51066"/>
    </source>
</evidence>
<dbReference type="InterPro" id="IPR012319">
    <property type="entry name" value="FPG_cat"/>
</dbReference>
<accession>A0ABW3D7T7</accession>
<evidence type="ECO:0000256" key="3">
    <source>
        <dbReference type="ARBA" id="ARBA00022723"/>
    </source>
</evidence>
<dbReference type="RefSeq" id="WP_144941325.1">
    <property type="nucleotide sequence ID" value="NZ_JBHTIU010000012.1"/>
</dbReference>